<comment type="caution">
    <text evidence="5">The sequence shown here is derived from an EMBL/GenBank/DDBJ whole genome shotgun (WGS) entry which is preliminary data.</text>
</comment>
<protein>
    <submittedName>
        <fullName evidence="5">DUF5906 domain-containing protein</fullName>
    </submittedName>
</protein>
<name>A0ABV4YUD6_9BACI</name>
<evidence type="ECO:0000256" key="2">
    <source>
        <dbReference type="ARBA" id="ARBA00022801"/>
    </source>
</evidence>
<dbReference type="PROSITE" id="PS51206">
    <property type="entry name" value="SF3_HELICASE_1"/>
    <property type="match status" value="1"/>
</dbReference>
<sequence length="612" mass="71244">MFIEYKSGEKHAGKGADTSPFHEPFQDAGYLLEKDDLVVDIDHLSKETIEAMIKTFDIKTQIVHTTRGIHMYFKKPSGFKGKKEAICPLGFKVEYLTIKNRPNGVTIKRDGVLRTIDNLGIRQELPDFLYFNKQFDDLNGLSDGDGRDNKLYNHKFKVMPIKNYKKILRFINEHVFAEPFSEDDFQRIARDEELLKVDKGNEGDIAKHLIHKLKVKKFCNVLFLYDGVRYKADEDFITIVNNEIPEASTRFIDEVVKKMKYSLFNEQERVGGWDVKFKNGFIRKGKFYEVDTDEFTPFYIDVDYNPEAEPVQTVDDYLNHLSKGHDGQEPEENYKKFILELIGHSLITDINFKRNKNFQRVVFFTGDGGNGKGTLFAVIRAILGSGNYSTTKLGQIIDERYIYTMKGKLVNLGDDIEDKPIDTKIMNVLKNLSGFDEIQFRKLYGMPVDESITTTQMFTSNHVLKSFEKGNSWKRRVIWAPMYVKPEKYDPRFMEKLLSSEALEYWVKLVIEAYMDLYKKGDFTQSQKVKEFTEKYHQDNNGCLLWVRDREAEHFIGKTAPMVYEEYEVWALEQDGKAQSPKTLKTTIENEFGLEIKTKKVNGKTARVYQMK</sequence>
<dbReference type="InterPro" id="IPR045455">
    <property type="entry name" value="NrS-1_pol-like_helicase"/>
</dbReference>
<keyword evidence="1" id="KW-0547">Nucleotide-binding</keyword>
<evidence type="ECO:0000259" key="4">
    <source>
        <dbReference type="PROSITE" id="PS51206"/>
    </source>
</evidence>
<gene>
    <name evidence="5" type="ORF">P5G62_015205</name>
</gene>
<keyword evidence="2" id="KW-0378">Hydrolase</keyword>
<dbReference type="Gene3D" id="3.40.50.300">
    <property type="entry name" value="P-loop containing nucleotide triphosphate hydrolases"/>
    <property type="match status" value="1"/>
</dbReference>
<dbReference type="PANTHER" id="PTHR35372:SF2">
    <property type="entry name" value="SF3 HELICASE DOMAIN-CONTAINING PROTEIN"/>
    <property type="match status" value="1"/>
</dbReference>
<dbReference type="RefSeq" id="WP_306072977.1">
    <property type="nucleotide sequence ID" value="NZ_JAROBZ020000001.1"/>
</dbReference>
<dbReference type="Proteomes" id="UP001241748">
    <property type="component" value="Unassembled WGS sequence"/>
</dbReference>
<reference evidence="5 6" key="1">
    <citation type="submission" date="2024-05" db="EMBL/GenBank/DDBJ databases">
        <authorList>
            <person name="Venkateswaran K."/>
        </authorList>
    </citation>
    <scope>NUCLEOTIDE SEQUENCE [LARGE SCALE GENOMIC DNA]</scope>
    <source>
        <strain evidence="5 6">179-C4-2-HS</strain>
    </source>
</reference>
<dbReference type="InterPro" id="IPR051620">
    <property type="entry name" value="ORF904-like_C"/>
</dbReference>
<dbReference type="PANTHER" id="PTHR35372">
    <property type="entry name" value="ATP BINDING PROTEIN-RELATED"/>
    <property type="match status" value="1"/>
</dbReference>
<dbReference type="InterPro" id="IPR014015">
    <property type="entry name" value="Helicase_SF3_DNA-vir"/>
</dbReference>
<dbReference type="EMBL" id="JAROBZ020000001">
    <property type="protein sequence ID" value="MFB3168464.1"/>
    <property type="molecule type" value="Genomic_DNA"/>
</dbReference>
<keyword evidence="6" id="KW-1185">Reference proteome</keyword>
<evidence type="ECO:0000256" key="3">
    <source>
        <dbReference type="ARBA" id="ARBA00022840"/>
    </source>
</evidence>
<organism evidence="5 6">
    <name type="scientific">Neobacillus driksii</name>
    <dbReference type="NCBI Taxonomy" id="3035913"/>
    <lineage>
        <taxon>Bacteria</taxon>
        <taxon>Bacillati</taxon>
        <taxon>Bacillota</taxon>
        <taxon>Bacilli</taxon>
        <taxon>Bacillales</taxon>
        <taxon>Bacillaceae</taxon>
        <taxon>Neobacillus</taxon>
    </lineage>
</organism>
<evidence type="ECO:0000313" key="5">
    <source>
        <dbReference type="EMBL" id="MFB3168464.1"/>
    </source>
</evidence>
<feature type="domain" description="SF3 helicase" evidence="4">
    <location>
        <begin position="333"/>
        <end position="545"/>
    </location>
</feature>
<dbReference type="InterPro" id="IPR027417">
    <property type="entry name" value="P-loop_NTPase"/>
</dbReference>
<proteinExistence type="predicted"/>
<evidence type="ECO:0000256" key="1">
    <source>
        <dbReference type="ARBA" id="ARBA00022741"/>
    </source>
</evidence>
<accession>A0ABV4YUD6</accession>
<keyword evidence="3" id="KW-0067">ATP-binding</keyword>
<dbReference type="Pfam" id="PF19263">
    <property type="entry name" value="DUF5906"/>
    <property type="match status" value="1"/>
</dbReference>
<evidence type="ECO:0000313" key="6">
    <source>
        <dbReference type="Proteomes" id="UP001241748"/>
    </source>
</evidence>